<dbReference type="AlphaFoldDB" id="A0A0V1EG34"/>
<organism evidence="2 3">
    <name type="scientific">Trichinella pseudospiralis</name>
    <name type="common">Parasitic roundworm</name>
    <dbReference type="NCBI Taxonomy" id="6337"/>
    <lineage>
        <taxon>Eukaryota</taxon>
        <taxon>Metazoa</taxon>
        <taxon>Ecdysozoa</taxon>
        <taxon>Nematoda</taxon>
        <taxon>Enoplea</taxon>
        <taxon>Dorylaimia</taxon>
        <taxon>Trichinellida</taxon>
        <taxon>Trichinellidae</taxon>
        <taxon>Trichinella</taxon>
    </lineage>
</organism>
<dbReference type="EMBL" id="JYDR01000041">
    <property type="protein sequence ID" value="KRY72751.1"/>
    <property type="molecule type" value="Genomic_DNA"/>
</dbReference>
<gene>
    <name evidence="2" type="ORF">T4A_10517</name>
</gene>
<evidence type="ECO:0000313" key="2">
    <source>
        <dbReference type="EMBL" id="KRY72751.1"/>
    </source>
</evidence>
<reference evidence="2 3" key="1">
    <citation type="submission" date="2015-01" db="EMBL/GenBank/DDBJ databases">
        <title>Evolution of Trichinella species and genotypes.</title>
        <authorList>
            <person name="Korhonen P.K."/>
            <person name="Edoardo P."/>
            <person name="Giuseppe L.R."/>
            <person name="Gasser R.B."/>
        </authorList>
    </citation>
    <scope>NUCLEOTIDE SEQUENCE [LARGE SCALE GENOMIC DNA]</scope>
    <source>
        <strain evidence="2">ISS13</strain>
    </source>
</reference>
<accession>A0A0V1EG34</accession>
<sequence>MHGIFSFLFNIFLFNFWNTVGPQYSQNVRSGGTANVRFLQILAASVHTPHQYLINLRNCLKPAGDITDRPLICISFRHYVFTQILRCSHAVLNCASLKAEAWTYLFWIKLLKLSNRRQTRPTYNFKLP</sequence>
<dbReference type="Proteomes" id="UP000054632">
    <property type="component" value="Unassembled WGS sequence"/>
</dbReference>
<feature type="signal peptide" evidence="1">
    <location>
        <begin position="1"/>
        <end position="22"/>
    </location>
</feature>
<protein>
    <recommendedName>
        <fullName evidence="4">Secreted protein</fullName>
    </recommendedName>
</protein>
<proteinExistence type="predicted"/>
<evidence type="ECO:0000313" key="3">
    <source>
        <dbReference type="Proteomes" id="UP000054632"/>
    </source>
</evidence>
<evidence type="ECO:0000256" key="1">
    <source>
        <dbReference type="SAM" id="SignalP"/>
    </source>
</evidence>
<feature type="chain" id="PRO_5006877309" description="Secreted protein" evidence="1">
    <location>
        <begin position="23"/>
        <end position="128"/>
    </location>
</feature>
<keyword evidence="1" id="KW-0732">Signal</keyword>
<name>A0A0V1EG34_TRIPS</name>
<evidence type="ECO:0008006" key="4">
    <source>
        <dbReference type="Google" id="ProtNLM"/>
    </source>
</evidence>
<comment type="caution">
    <text evidence="2">The sequence shown here is derived from an EMBL/GenBank/DDBJ whole genome shotgun (WGS) entry which is preliminary data.</text>
</comment>